<gene>
    <name evidence="1" type="ORF">G3O08_13975</name>
</gene>
<protein>
    <submittedName>
        <fullName evidence="1">Uncharacterized protein</fullName>
    </submittedName>
</protein>
<dbReference type="RefSeq" id="WP_163286006.1">
    <property type="nucleotide sequence ID" value="NZ_JAAGVY010000029.1"/>
</dbReference>
<name>A0A7K3WUM9_9FLAO</name>
<keyword evidence="2" id="KW-1185">Reference proteome</keyword>
<proteinExistence type="predicted"/>
<dbReference type="Proteomes" id="UP000486602">
    <property type="component" value="Unassembled WGS sequence"/>
</dbReference>
<comment type="caution">
    <text evidence="1">The sequence shown here is derived from an EMBL/GenBank/DDBJ whole genome shotgun (WGS) entry which is preliminary data.</text>
</comment>
<evidence type="ECO:0000313" key="1">
    <source>
        <dbReference type="EMBL" id="NEN24612.1"/>
    </source>
</evidence>
<sequence>MDLHREFENIISKKKPSFPISKQFVVYLARYQRYFHFDITYNDLLRWDASFPVLDLSGKDTLWRTVMYSRSEQVEINDSLLRIYVYLTAELEHTVMEHLTVENVDYCLFGNSNPFRIKIRNLLNDNYDYYYIKRADASRVYGLELEEMLSPNKVFYLVNEDTLVEQHISGIPGDQFLKHNVDEEGQHIVRLAKEFVKFNQRCFVRLLGDMRSYNFVIDMTPDFDQMQYRIRAIDFDQQSYEGRLKVYLPQFFKENFEFVDMALKLLGENSVTQYQNEERSLMRRRVGASRYQLQRLIKTMRKDHITDAGRLGILKRELAEYHNNKGFLRLTSMGAVLYKHINICLELNLNPPK</sequence>
<organism evidence="1 2">
    <name type="scientific">Cryomorpha ignava</name>
    <dbReference type="NCBI Taxonomy" id="101383"/>
    <lineage>
        <taxon>Bacteria</taxon>
        <taxon>Pseudomonadati</taxon>
        <taxon>Bacteroidota</taxon>
        <taxon>Flavobacteriia</taxon>
        <taxon>Flavobacteriales</taxon>
        <taxon>Cryomorphaceae</taxon>
        <taxon>Cryomorpha</taxon>
    </lineage>
</organism>
<dbReference type="AlphaFoldDB" id="A0A7K3WUM9"/>
<accession>A0A7K3WUM9</accession>
<evidence type="ECO:0000313" key="2">
    <source>
        <dbReference type="Proteomes" id="UP000486602"/>
    </source>
</evidence>
<dbReference type="EMBL" id="JAAGVY010000029">
    <property type="protein sequence ID" value="NEN24612.1"/>
    <property type="molecule type" value="Genomic_DNA"/>
</dbReference>
<reference evidence="1 2" key="1">
    <citation type="submission" date="2020-02" db="EMBL/GenBank/DDBJ databases">
        <title>Out from the shadows clarifying the taxonomy of the family Cryomorphaceae and related taxa by utilizing the GTDB taxonomic framework.</title>
        <authorList>
            <person name="Bowman J.P."/>
        </authorList>
    </citation>
    <scope>NUCLEOTIDE SEQUENCE [LARGE SCALE GENOMIC DNA]</scope>
    <source>
        <strain evidence="1 2">QSSC 1-22</strain>
    </source>
</reference>